<organism evidence="1">
    <name type="scientific">Megaviridae environmental sample</name>
    <dbReference type="NCBI Taxonomy" id="1737588"/>
    <lineage>
        <taxon>Viruses</taxon>
        <taxon>Varidnaviria</taxon>
        <taxon>Bamfordvirae</taxon>
        <taxon>Nucleocytoviricota</taxon>
        <taxon>Megaviricetes</taxon>
        <taxon>Imitervirales</taxon>
        <taxon>Mimiviridae</taxon>
        <taxon>environmental samples</taxon>
    </lineage>
</organism>
<protein>
    <submittedName>
        <fullName evidence="1">Uncharacterized protein</fullName>
    </submittedName>
</protein>
<sequence length="287" mass="34216">MPSKTQKHRVTHNKTKKHMKVDDYVIAIPSYKRAHILKEKTLDLLKRQKIPKQKIHIFVANKKEHDEYKKVLPPYYHKIIIGKVGMKNIRNFISGYFPQKKKIFNMDDDIREFIQLSKDKVFDKKYESFVWKTPKLDKFIKQGFKELLTHNMQLFGIYPVDNPFYMRKRVTYNLRYVIGSCWGSINSDVRVTMDDKEDYERSLKYYIKNKGVVRFENISVKSGYYTEKGGMQETRTKDRVLASAKLLVKRYPDLCVLNLTKKSGYAEVKLKDMKHKYDKDIPPPKRL</sequence>
<proteinExistence type="predicted"/>
<dbReference type="EMBL" id="MN448299">
    <property type="protein sequence ID" value="QFG75113.1"/>
    <property type="molecule type" value="Genomic_DNA"/>
</dbReference>
<name>A0A5J6VM83_9VIRU</name>
<evidence type="ECO:0000313" key="1">
    <source>
        <dbReference type="EMBL" id="QFG75113.1"/>
    </source>
</evidence>
<accession>A0A5J6VM83</accession>
<reference evidence="1" key="1">
    <citation type="journal article" date="2019" name="Philos. Trans. R. Soc. Lond., B, Biol. Sci.">
        <title>Targeted metagenomic recovery of four divergent viruses reveals shared and distinctive characteristics of giant viruses of marine eukaryotes.</title>
        <authorList>
            <person name="Needham D.M."/>
            <person name="Poirier C."/>
            <person name="Hehenberger E."/>
            <person name="Jimenez V."/>
            <person name="Swalwell J.E."/>
            <person name="Santoro A.E."/>
            <person name="Worden A.Z."/>
        </authorList>
    </citation>
    <scope>NUCLEOTIDE SEQUENCE</scope>
    <source>
        <strain evidence="1">OPacV-421</strain>
    </source>
</reference>